<feature type="compositionally biased region" description="Low complexity" evidence="1">
    <location>
        <begin position="104"/>
        <end position="116"/>
    </location>
</feature>
<keyword evidence="3" id="KW-1185">Reference proteome</keyword>
<gene>
    <name evidence="2" type="ORF">ACFFJD_03855</name>
</gene>
<reference evidence="2 3" key="1">
    <citation type="submission" date="2024-09" db="EMBL/GenBank/DDBJ databases">
        <authorList>
            <person name="Sun Q."/>
            <person name="Mori K."/>
        </authorList>
    </citation>
    <scope>NUCLEOTIDE SEQUENCE [LARGE SCALE GENOMIC DNA]</scope>
    <source>
        <strain evidence="2 3">CCM 7957</strain>
    </source>
</reference>
<evidence type="ECO:0000256" key="1">
    <source>
        <dbReference type="SAM" id="MobiDB-lite"/>
    </source>
</evidence>
<evidence type="ECO:0000313" key="2">
    <source>
        <dbReference type="EMBL" id="MFC0313989.1"/>
    </source>
</evidence>
<feature type="region of interest" description="Disordered" evidence="1">
    <location>
        <begin position="50"/>
        <end position="69"/>
    </location>
</feature>
<evidence type="ECO:0008006" key="4">
    <source>
        <dbReference type="Google" id="ProtNLM"/>
    </source>
</evidence>
<comment type="caution">
    <text evidence="2">The sequence shown here is derived from an EMBL/GenBank/DDBJ whole genome shotgun (WGS) entry which is preliminary data.</text>
</comment>
<evidence type="ECO:0000313" key="3">
    <source>
        <dbReference type="Proteomes" id="UP001589783"/>
    </source>
</evidence>
<proteinExistence type="predicted"/>
<accession>A0ABV6H541</accession>
<organism evidence="2 3">
    <name type="scientific">Gordonia phosphorivorans</name>
    <dbReference type="NCBI Taxonomy" id="1056982"/>
    <lineage>
        <taxon>Bacteria</taxon>
        <taxon>Bacillati</taxon>
        <taxon>Actinomycetota</taxon>
        <taxon>Actinomycetes</taxon>
        <taxon>Mycobacteriales</taxon>
        <taxon>Gordoniaceae</taxon>
        <taxon>Gordonia</taxon>
    </lineage>
</organism>
<protein>
    <recommendedName>
        <fullName evidence="4">ESX-1 secretion-associated protein</fullName>
    </recommendedName>
</protein>
<dbReference type="RefSeq" id="WP_382361207.1">
    <property type="nucleotide sequence ID" value="NZ_JBHLWV010000012.1"/>
</dbReference>
<feature type="compositionally biased region" description="Basic and acidic residues" evidence="1">
    <location>
        <begin position="60"/>
        <end position="69"/>
    </location>
</feature>
<name>A0ABV6H541_9ACTN</name>
<sequence>MANRASAAPQDPAALDRAARDLEAIAVNCQREQARLAEWSARVAPMSERTRAVIGQSATGEDRTMSQHLDRTSARLQKSVGELHQAVILARQLADQARRHAEQARAQQAQNQRGQR</sequence>
<feature type="region of interest" description="Disordered" evidence="1">
    <location>
        <begin position="95"/>
        <end position="116"/>
    </location>
</feature>
<dbReference type="EMBL" id="JBHLWV010000012">
    <property type="protein sequence ID" value="MFC0313989.1"/>
    <property type="molecule type" value="Genomic_DNA"/>
</dbReference>
<dbReference type="Proteomes" id="UP001589783">
    <property type="component" value="Unassembled WGS sequence"/>
</dbReference>